<sequence>MKVHIEYDQQGNIKAIAVLASGGQKRGMLKASAGHSIAEVDFPDGKHPGDLDHLKEIRQRYRVEPHGGGHRLAEK</sequence>
<gene>
    <name evidence="1" type="ORF">HDG41_004925</name>
</gene>
<dbReference type="RefSeq" id="WP_184227487.1">
    <property type="nucleotide sequence ID" value="NZ_JACHDE010000010.1"/>
</dbReference>
<evidence type="ECO:0000313" key="2">
    <source>
        <dbReference type="Proteomes" id="UP000592820"/>
    </source>
</evidence>
<evidence type="ECO:0000313" key="1">
    <source>
        <dbReference type="EMBL" id="MBB5402839.1"/>
    </source>
</evidence>
<name>A0A7W8P2Y7_9BURK</name>
<proteinExistence type="predicted"/>
<protein>
    <submittedName>
        <fullName evidence="1">Uncharacterized protein</fullName>
    </submittedName>
</protein>
<comment type="caution">
    <text evidence="1">The sequence shown here is derived from an EMBL/GenBank/DDBJ whole genome shotgun (WGS) entry which is preliminary data.</text>
</comment>
<accession>A0A7W8P2Y7</accession>
<dbReference type="AlphaFoldDB" id="A0A7W8P2Y7"/>
<dbReference type="Proteomes" id="UP000592820">
    <property type="component" value="Unassembled WGS sequence"/>
</dbReference>
<reference evidence="1 2" key="1">
    <citation type="submission" date="2020-08" db="EMBL/GenBank/DDBJ databases">
        <title>Genomic Encyclopedia of Type Strains, Phase IV (KMG-V): Genome sequencing to study the core and pangenomes of soil and plant-associated prokaryotes.</title>
        <authorList>
            <person name="Whitman W."/>
        </authorList>
    </citation>
    <scope>NUCLEOTIDE SEQUENCE [LARGE SCALE GENOMIC DNA]</scope>
    <source>
        <strain evidence="1 2">JPY162</strain>
    </source>
</reference>
<organism evidence="1 2">
    <name type="scientific">Paraburkholderia youngii</name>
    <dbReference type="NCBI Taxonomy" id="2782701"/>
    <lineage>
        <taxon>Bacteria</taxon>
        <taxon>Pseudomonadati</taxon>
        <taxon>Pseudomonadota</taxon>
        <taxon>Betaproteobacteria</taxon>
        <taxon>Burkholderiales</taxon>
        <taxon>Burkholderiaceae</taxon>
        <taxon>Paraburkholderia</taxon>
    </lineage>
</organism>
<dbReference type="EMBL" id="JACHDE010000010">
    <property type="protein sequence ID" value="MBB5402839.1"/>
    <property type="molecule type" value="Genomic_DNA"/>
</dbReference>